<dbReference type="EMBL" id="JBEUOH010000018">
    <property type="protein sequence ID" value="KAL0870391.1"/>
    <property type="molecule type" value="Genomic_DNA"/>
</dbReference>
<keyword evidence="3" id="KW-1185">Reference proteome</keyword>
<feature type="compositionally biased region" description="Pro residues" evidence="1">
    <location>
        <begin position="66"/>
        <end position="97"/>
    </location>
</feature>
<evidence type="ECO:0000313" key="2">
    <source>
        <dbReference type="EMBL" id="KAL0870391.1"/>
    </source>
</evidence>
<evidence type="ECO:0000313" key="3">
    <source>
        <dbReference type="Proteomes" id="UP001549920"/>
    </source>
</evidence>
<organism evidence="2 3">
    <name type="scientific">Loxostege sticticalis</name>
    <name type="common">Beet webworm moth</name>
    <dbReference type="NCBI Taxonomy" id="481309"/>
    <lineage>
        <taxon>Eukaryota</taxon>
        <taxon>Metazoa</taxon>
        <taxon>Ecdysozoa</taxon>
        <taxon>Arthropoda</taxon>
        <taxon>Hexapoda</taxon>
        <taxon>Insecta</taxon>
        <taxon>Pterygota</taxon>
        <taxon>Neoptera</taxon>
        <taxon>Endopterygota</taxon>
        <taxon>Lepidoptera</taxon>
        <taxon>Glossata</taxon>
        <taxon>Ditrysia</taxon>
        <taxon>Pyraloidea</taxon>
        <taxon>Crambidae</taxon>
        <taxon>Pyraustinae</taxon>
        <taxon>Loxostege</taxon>
    </lineage>
</organism>
<protein>
    <submittedName>
        <fullName evidence="2">Uncharacterized protein</fullName>
    </submittedName>
</protein>
<feature type="region of interest" description="Disordered" evidence="1">
    <location>
        <begin position="55"/>
        <end position="142"/>
    </location>
</feature>
<evidence type="ECO:0000256" key="1">
    <source>
        <dbReference type="SAM" id="MobiDB-lite"/>
    </source>
</evidence>
<dbReference type="Proteomes" id="UP001549920">
    <property type="component" value="Unassembled WGS sequence"/>
</dbReference>
<gene>
    <name evidence="2" type="ORF">ABMA27_005401</name>
</gene>
<proteinExistence type="predicted"/>
<feature type="compositionally biased region" description="Low complexity" evidence="1">
    <location>
        <begin position="108"/>
        <end position="118"/>
    </location>
</feature>
<reference evidence="2 3" key="1">
    <citation type="submission" date="2024-06" db="EMBL/GenBank/DDBJ databases">
        <title>A chromosome-level genome assembly of beet webworm, Loxostege sticticalis.</title>
        <authorList>
            <person name="Zhang Y."/>
        </authorList>
    </citation>
    <scope>NUCLEOTIDE SEQUENCE [LARGE SCALE GENOMIC DNA]</scope>
    <source>
        <strain evidence="2">AQ026</strain>
        <tissue evidence="2">Whole body</tissue>
    </source>
</reference>
<name>A0ABR3HJ07_LOXSC</name>
<sequence>MASNFGLHCKYYAGKTFEWMANNKMIVFLGLLSFSLFVSTLALAGQRNRALAELEDLKTSTVSPPTTEPPTVPSTVPPNETPTAPPPETPAVPPVDPPVDGNLETQNENEANNKNEANGQVNTIEEPSIKGHGLDEDSSGNSKLLEMLGAYGSAQ</sequence>
<accession>A0ABR3HJ07</accession>
<comment type="caution">
    <text evidence="2">The sequence shown here is derived from an EMBL/GenBank/DDBJ whole genome shotgun (WGS) entry which is preliminary data.</text>
</comment>